<dbReference type="Proteomes" id="UP000272464">
    <property type="component" value="Unassembled WGS sequence"/>
</dbReference>
<dbReference type="Gene3D" id="3.40.640.10">
    <property type="entry name" value="Type I PLP-dependent aspartate aminotransferase-like (Major domain)"/>
    <property type="match status" value="1"/>
</dbReference>
<evidence type="ECO:0000313" key="7">
    <source>
        <dbReference type="Proteomes" id="UP000272464"/>
    </source>
</evidence>
<keyword evidence="3 4" id="KW-0808">Transferase</keyword>
<dbReference type="EC" id="2.6.1.-" evidence="4"/>
<dbReference type="InterPro" id="IPR015422">
    <property type="entry name" value="PyrdxlP-dep_Trfase_small"/>
</dbReference>
<evidence type="ECO:0000256" key="1">
    <source>
        <dbReference type="ARBA" id="ARBA00001933"/>
    </source>
</evidence>
<accession>A0A3S1B9T2</accession>
<feature type="domain" description="Aminotransferase class I/classII large" evidence="5">
    <location>
        <begin position="51"/>
        <end position="389"/>
    </location>
</feature>
<dbReference type="PANTHER" id="PTHR42832:SF3">
    <property type="entry name" value="L-GLUTAMINE--4-(METHYLSULFANYL)-2-OXOBUTANOATE AMINOTRANSFERASE"/>
    <property type="match status" value="1"/>
</dbReference>
<evidence type="ECO:0000256" key="3">
    <source>
        <dbReference type="ARBA" id="ARBA00022679"/>
    </source>
</evidence>
<comment type="cofactor">
    <cofactor evidence="1 4">
        <name>pyridoxal 5'-phosphate</name>
        <dbReference type="ChEBI" id="CHEBI:597326"/>
    </cofactor>
</comment>
<evidence type="ECO:0000256" key="2">
    <source>
        <dbReference type="ARBA" id="ARBA00022576"/>
    </source>
</evidence>
<protein>
    <recommendedName>
        <fullName evidence="4">Aminotransferase</fullName>
        <ecNumber evidence="4">2.6.1.-</ecNumber>
    </recommendedName>
</protein>
<comment type="caution">
    <text evidence="6">The sequence shown here is derived from an EMBL/GenBank/DDBJ whole genome shotgun (WGS) entry which is preliminary data.</text>
</comment>
<evidence type="ECO:0000313" key="6">
    <source>
        <dbReference type="EMBL" id="RUT36358.1"/>
    </source>
</evidence>
<proteinExistence type="inferred from homology"/>
<dbReference type="Pfam" id="PF00155">
    <property type="entry name" value="Aminotran_1_2"/>
    <property type="match status" value="1"/>
</dbReference>
<comment type="similarity">
    <text evidence="4">Belongs to the class-I pyridoxal-phosphate-dependent aminotransferase family.</text>
</comment>
<dbReference type="NCBIfam" id="NF004937">
    <property type="entry name" value="PRK06290.1"/>
    <property type="match status" value="1"/>
</dbReference>
<sequence>MSIEQYQQTYIQNNFADRIGGANYGKDTAIYKFEKIKRAKAAAKKDFPDVELIDMGVGEPDEMADAGIVAKLAEEAAKPENRGYADNGIVEFKEAAAKYLKEVFSVEGIDPVTEIVHSIGSKPALAMLPSCFINPGDVTIMTVPGYPVLGTHTKYLGGEVYNVQLTAENNFLPDLSSIPEEICARAKLLYLNYPNNPTGASATKEFFAEVVAWAKKHNIVVVHDAPYAALTYDGLKPLSFLSVPGAKDVGVELHSLSKSYNMTGWRIGFVAGNPLVVKAFSDVKDNNDSGQFIAIQKAAAYGLANPQITEKIADKYSRRHDMLVEALNELGFKAKKPKGSFFLYVAAPKGVVGGPSFDSGEAFSQYLIREKLISTVPWDDAGSFVRFSVTFIAKGEEDEKRVISEIKRRLGDVKFEF</sequence>
<dbReference type="CDD" id="cd00609">
    <property type="entry name" value="AAT_like"/>
    <property type="match status" value="1"/>
</dbReference>
<dbReference type="InterPro" id="IPR004838">
    <property type="entry name" value="NHTrfase_class1_PyrdxlP-BS"/>
</dbReference>
<dbReference type="SUPFAM" id="SSF53383">
    <property type="entry name" value="PLP-dependent transferases"/>
    <property type="match status" value="1"/>
</dbReference>
<dbReference type="PANTHER" id="PTHR42832">
    <property type="entry name" value="AMINO ACID AMINOTRANSFERASE"/>
    <property type="match status" value="1"/>
</dbReference>
<dbReference type="InterPro" id="IPR050881">
    <property type="entry name" value="LL-DAP_aminotransferase"/>
</dbReference>
<dbReference type="AlphaFoldDB" id="A0A3S1B9T2"/>
<dbReference type="GO" id="GO:0008483">
    <property type="term" value="F:transaminase activity"/>
    <property type="evidence" value="ECO:0007669"/>
    <property type="project" value="UniProtKB-KW"/>
</dbReference>
<dbReference type="OrthoDB" id="9813612at2"/>
<dbReference type="RefSeq" id="WP_127198051.1">
    <property type="nucleotide sequence ID" value="NZ_RZNX01000001.1"/>
</dbReference>
<evidence type="ECO:0000256" key="4">
    <source>
        <dbReference type="RuleBase" id="RU000481"/>
    </source>
</evidence>
<dbReference type="PROSITE" id="PS00105">
    <property type="entry name" value="AA_TRANSFER_CLASS_1"/>
    <property type="match status" value="1"/>
</dbReference>
<organism evidence="6 7">
    <name type="scientific">Paenibacillus zeisoli</name>
    <dbReference type="NCBI Taxonomy" id="2496267"/>
    <lineage>
        <taxon>Bacteria</taxon>
        <taxon>Bacillati</taxon>
        <taxon>Bacillota</taxon>
        <taxon>Bacilli</taxon>
        <taxon>Bacillales</taxon>
        <taxon>Paenibacillaceae</taxon>
        <taxon>Paenibacillus</taxon>
    </lineage>
</organism>
<reference evidence="6 7" key="1">
    <citation type="submission" date="2018-12" db="EMBL/GenBank/DDBJ databases">
        <authorList>
            <person name="Sun L."/>
            <person name="Chen Z."/>
        </authorList>
    </citation>
    <scope>NUCLEOTIDE SEQUENCE [LARGE SCALE GENOMIC DNA]</scope>
    <source>
        <strain evidence="6 7">3-5-3</strain>
    </source>
</reference>
<keyword evidence="7" id="KW-1185">Reference proteome</keyword>
<dbReference type="EMBL" id="RZNX01000001">
    <property type="protein sequence ID" value="RUT36358.1"/>
    <property type="molecule type" value="Genomic_DNA"/>
</dbReference>
<dbReference type="InterPro" id="IPR015424">
    <property type="entry name" value="PyrdxlP-dep_Trfase"/>
</dbReference>
<gene>
    <name evidence="6" type="ORF">EJP77_05100</name>
</gene>
<keyword evidence="2 4" id="KW-0032">Aminotransferase</keyword>
<dbReference type="GO" id="GO:0030170">
    <property type="term" value="F:pyridoxal phosphate binding"/>
    <property type="evidence" value="ECO:0007669"/>
    <property type="project" value="InterPro"/>
</dbReference>
<dbReference type="InterPro" id="IPR015421">
    <property type="entry name" value="PyrdxlP-dep_Trfase_major"/>
</dbReference>
<dbReference type="Gene3D" id="3.90.1150.10">
    <property type="entry name" value="Aspartate Aminotransferase, domain 1"/>
    <property type="match status" value="1"/>
</dbReference>
<evidence type="ECO:0000259" key="5">
    <source>
        <dbReference type="Pfam" id="PF00155"/>
    </source>
</evidence>
<dbReference type="InterPro" id="IPR004839">
    <property type="entry name" value="Aminotransferase_I/II_large"/>
</dbReference>
<name>A0A3S1B9T2_9BACL</name>